<name>A0A382CZB7_9ZZZZ</name>
<evidence type="ECO:0000256" key="3">
    <source>
        <dbReference type="ARBA" id="ARBA00022475"/>
    </source>
</evidence>
<evidence type="ECO:0000256" key="5">
    <source>
        <dbReference type="ARBA" id="ARBA00022989"/>
    </source>
</evidence>
<keyword evidence="2" id="KW-0813">Transport</keyword>
<dbReference type="SUPFAM" id="SSF103473">
    <property type="entry name" value="MFS general substrate transporter"/>
    <property type="match status" value="1"/>
</dbReference>
<evidence type="ECO:0000256" key="2">
    <source>
        <dbReference type="ARBA" id="ARBA00022448"/>
    </source>
</evidence>
<feature type="transmembrane region" description="Helical" evidence="7">
    <location>
        <begin position="71"/>
        <end position="92"/>
    </location>
</feature>
<reference evidence="9" key="1">
    <citation type="submission" date="2018-05" db="EMBL/GenBank/DDBJ databases">
        <authorList>
            <person name="Lanie J.A."/>
            <person name="Ng W.-L."/>
            <person name="Kazmierczak K.M."/>
            <person name="Andrzejewski T.M."/>
            <person name="Davidsen T.M."/>
            <person name="Wayne K.J."/>
            <person name="Tettelin H."/>
            <person name="Glass J.I."/>
            <person name="Rusch D."/>
            <person name="Podicherti R."/>
            <person name="Tsui H.-C.T."/>
            <person name="Winkler M.E."/>
        </authorList>
    </citation>
    <scope>NUCLEOTIDE SEQUENCE</scope>
</reference>
<evidence type="ECO:0000256" key="1">
    <source>
        <dbReference type="ARBA" id="ARBA00004651"/>
    </source>
</evidence>
<dbReference type="InterPro" id="IPR020846">
    <property type="entry name" value="MFS_dom"/>
</dbReference>
<keyword evidence="5 7" id="KW-1133">Transmembrane helix</keyword>
<evidence type="ECO:0000256" key="6">
    <source>
        <dbReference type="ARBA" id="ARBA00023136"/>
    </source>
</evidence>
<sequence length="387" mass="41889">LKIKNFNIYLGANGINEIGFMCRLTAIGWLSYELTDSPLFVGTLAAATGVSMSLLSFFGGILADRYSKPKIIIISKFMESLIILLIGVLIQINKIDELTLIILMFLNGILAAIYVPSRIGFVKELSGTKLLLPATALDFGVMTFVGTFAPALAGLLIDKISLSFTLYFSFVAYLLHNLLMLPLINKGQKYDQSKDLQIIKSIKYIFNLNIIKYLFIIMLSIAILIFGLETLSPVIAKDIFNTGPTGFGILLSSAGFGMAIASFTVASLKSINISKLLTVSIAGGAITLILFAFSPNFIVGIILFAILFSLAAASESAITTLIQTSVPDNMRGKVISIQTFTWGISSLTGVLSGYLSQQFGIILFIFISGIILLTITPITRLIAKETK</sequence>
<evidence type="ECO:0000256" key="7">
    <source>
        <dbReference type="SAM" id="Phobius"/>
    </source>
</evidence>
<gene>
    <name evidence="9" type="ORF">METZ01_LOCUS183685</name>
</gene>
<feature type="transmembrane region" description="Helical" evidence="7">
    <location>
        <begin position="39"/>
        <end position="59"/>
    </location>
</feature>
<protein>
    <recommendedName>
        <fullName evidence="8">Major facilitator superfamily (MFS) profile domain-containing protein</fullName>
    </recommendedName>
</protein>
<dbReference type="EMBL" id="UINC01036603">
    <property type="protein sequence ID" value="SVB30831.1"/>
    <property type="molecule type" value="Genomic_DNA"/>
</dbReference>
<feature type="non-terminal residue" evidence="9">
    <location>
        <position position="1"/>
    </location>
</feature>
<proteinExistence type="predicted"/>
<dbReference type="Pfam" id="PF05977">
    <property type="entry name" value="MFS_3"/>
    <property type="match status" value="1"/>
</dbReference>
<dbReference type="PANTHER" id="PTHR23513">
    <property type="entry name" value="INTEGRAL MEMBRANE EFFLUX PROTEIN-RELATED"/>
    <property type="match status" value="1"/>
</dbReference>
<organism evidence="9">
    <name type="scientific">marine metagenome</name>
    <dbReference type="NCBI Taxonomy" id="408172"/>
    <lineage>
        <taxon>unclassified sequences</taxon>
        <taxon>metagenomes</taxon>
        <taxon>ecological metagenomes</taxon>
    </lineage>
</organism>
<dbReference type="CDD" id="cd06173">
    <property type="entry name" value="MFS_MefA_like"/>
    <property type="match status" value="1"/>
</dbReference>
<evidence type="ECO:0000256" key="4">
    <source>
        <dbReference type="ARBA" id="ARBA00022692"/>
    </source>
</evidence>
<dbReference type="Gene3D" id="1.20.1250.20">
    <property type="entry name" value="MFS general substrate transporter like domains"/>
    <property type="match status" value="2"/>
</dbReference>
<dbReference type="GO" id="GO:0022857">
    <property type="term" value="F:transmembrane transporter activity"/>
    <property type="evidence" value="ECO:0007669"/>
    <property type="project" value="InterPro"/>
</dbReference>
<feature type="transmembrane region" description="Helical" evidence="7">
    <location>
        <begin position="98"/>
        <end position="115"/>
    </location>
</feature>
<dbReference type="PROSITE" id="PS50850">
    <property type="entry name" value="MFS"/>
    <property type="match status" value="1"/>
</dbReference>
<feature type="transmembrane region" description="Helical" evidence="7">
    <location>
        <begin position="204"/>
        <end position="226"/>
    </location>
</feature>
<dbReference type="PANTHER" id="PTHR23513:SF6">
    <property type="entry name" value="MAJOR FACILITATOR SUPERFAMILY ASSOCIATED DOMAIN-CONTAINING PROTEIN"/>
    <property type="match status" value="1"/>
</dbReference>
<keyword evidence="3" id="KW-1003">Cell membrane</keyword>
<feature type="transmembrane region" description="Helical" evidence="7">
    <location>
        <begin position="299"/>
        <end position="322"/>
    </location>
</feature>
<evidence type="ECO:0000313" key="9">
    <source>
        <dbReference type="EMBL" id="SVB30831.1"/>
    </source>
</evidence>
<feature type="transmembrane region" description="Helical" evidence="7">
    <location>
        <begin position="361"/>
        <end position="383"/>
    </location>
</feature>
<feature type="transmembrane region" description="Helical" evidence="7">
    <location>
        <begin position="136"/>
        <end position="157"/>
    </location>
</feature>
<dbReference type="InterPro" id="IPR036259">
    <property type="entry name" value="MFS_trans_sf"/>
</dbReference>
<feature type="transmembrane region" description="Helical" evidence="7">
    <location>
        <begin position="246"/>
        <end position="266"/>
    </location>
</feature>
<comment type="subcellular location">
    <subcellularLocation>
        <location evidence="1">Cell membrane</location>
        <topology evidence="1">Multi-pass membrane protein</topology>
    </subcellularLocation>
</comment>
<evidence type="ECO:0000259" key="8">
    <source>
        <dbReference type="PROSITE" id="PS50850"/>
    </source>
</evidence>
<dbReference type="GO" id="GO:0005886">
    <property type="term" value="C:plasma membrane"/>
    <property type="evidence" value="ECO:0007669"/>
    <property type="project" value="UniProtKB-SubCell"/>
</dbReference>
<dbReference type="InterPro" id="IPR010290">
    <property type="entry name" value="TM_effector"/>
</dbReference>
<dbReference type="AlphaFoldDB" id="A0A382CZB7"/>
<feature type="transmembrane region" description="Helical" evidence="7">
    <location>
        <begin position="273"/>
        <end position="293"/>
    </location>
</feature>
<feature type="transmembrane region" description="Helical" evidence="7">
    <location>
        <begin position="163"/>
        <end position="184"/>
    </location>
</feature>
<feature type="transmembrane region" description="Helical" evidence="7">
    <location>
        <begin position="334"/>
        <end position="355"/>
    </location>
</feature>
<accession>A0A382CZB7</accession>
<feature type="domain" description="Major facilitator superfamily (MFS) profile" evidence="8">
    <location>
        <begin position="1"/>
        <end position="386"/>
    </location>
</feature>
<keyword evidence="4 7" id="KW-0812">Transmembrane</keyword>
<keyword evidence="6 7" id="KW-0472">Membrane</keyword>